<evidence type="ECO:0000313" key="2">
    <source>
        <dbReference type="EMBL" id="RII99086.1"/>
    </source>
</evidence>
<dbReference type="AlphaFoldDB" id="A0A399P2T4"/>
<sequence>MSLTANPRSHVLPSISPFTVRRVNPYPYRRLVSGELGDTRTAIEMLASEARKRQAMKTPILEALRGMVAGETDAVRRRQCLQLSRDIHNDRPLTLRASLPSDISQFDLLVSFAASWVTTSRVTDHLDAIANDTALDEFAVLRSWAQDAVVRQSIALSSPSMITALDRVLAAEKPAGRTTKSLPGLITYFARSTTKVSPFSRHTAVHVDVDGVDAIRGPRAADIHVTRSETTISRLLYRRLFRLLAADATYREHLGWKRSDLIHAPAHGGIKISRRRWLDGAGLLDTFSEDVVTLPDAPMWRLLLGLLPGGSSTSLDSVRRTLAAAVDDPAAAEQLTEKLVGLGVLVPVMPVSEQSDTFSSRWEDLLAALPPSAEALRRLHAETDSTRIQLRTLDGTTRAAMILKLRAAWRAALTTVDDGDAILDDPRAGVANVFLEDSFTDAGPTPVPDRTTWSEDFSALFPLLDATDDQRLIEAAVRSCFLAAYGEDGVCVDLHEFADRLREELPARMTDAVTASPSAELPLLRAAGATLIRRLIAEDEDQVEITVQDLRDLRELAEGAPRMRTASYAVFGQATGETLVLNHVYGGEAKFVGRFLADSDPETIDAARRYARSFHAPSTPALQIRPTLGFNANLAPALLDGDIAIPDEPADGDAAPISSLHLTLTSRGLALIDAQRGNEVDVAYLGFLVPHALPSMELLLASYRSTPHVSWAESTSVLVDGIRRDPRVIVRTPRVVFRSIVLLRRRWALRADQLLSMLDGSAAAFRAVNVWRVEHAIPEMVYVHRLRAPSHDPFSSDRAPKPAFVDFMSRLGVQHLAKRLVDHGDELLLEEFLPEPSSDTHHHATEIYFEVNDIKDQDHR</sequence>
<feature type="domain" description="Lantibiotic dehydratase N-terminal" evidence="1">
    <location>
        <begin position="315"/>
        <end position="784"/>
    </location>
</feature>
<protein>
    <recommendedName>
        <fullName evidence="1">Lantibiotic dehydratase N-terminal domain-containing protein</fullName>
    </recommendedName>
</protein>
<evidence type="ECO:0000313" key="3">
    <source>
        <dbReference type="Proteomes" id="UP000266298"/>
    </source>
</evidence>
<accession>A0A399P2T4</accession>
<proteinExistence type="predicted"/>
<organism evidence="2 3">
    <name type="scientific">Clavibacter michiganensis</name>
    <dbReference type="NCBI Taxonomy" id="28447"/>
    <lineage>
        <taxon>Bacteria</taxon>
        <taxon>Bacillati</taxon>
        <taxon>Actinomycetota</taxon>
        <taxon>Actinomycetes</taxon>
        <taxon>Micrococcales</taxon>
        <taxon>Microbacteriaceae</taxon>
        <taxon>Clavibacter</taxon>
    </lineage>
</organism>
<dbReference type="EMBL" id="QWEC01000001">
    <property type="protein sequence ID" value="RII99086.1"/>
    <property type="molecule type" value="Genomic_DNA"/>
</dbReference>
<dbReference type="InterPro" id="IPR006827">
    <property type="entry name" value="Lant_deHydtase_N"/>
</dbReference>
<dbReference type="Proteomes" id="UP000266298">
    <property type="component" value="Unassembled WGS sequence"/>
</dbReference>
<evidence type="ECO:0000259" key="1">
    <source>
        <dbReference type="Pfam" id="PF04738"/>
    </source>
</evidence>
<comment type="caution">
    <text evidence="2">The sequence shown here is derived from an EMBL/GenBank/DDBJ whole genome shotgun (WGS) entry which is preliminary data.</text>
</comment>
<name>A0A399P2T4_9MICO</name>
<dbReference type="Pfam" id="PF04738">
    <property type="entry name" value="Lant_dehydr_N"/>
    <property type="match status" value="1"/>
</dbReference>
<reference evidence="2 3" key="1">
    <citation type="submission" date="2018-08" db="EMBL/GenBank/DDBJ databases">
        <title>Genome Sequence of Clavibacter michiganensis Subspecies type strains, and the Atypical Peach-Colored Strains Isolated from Tomato.</title>
        <authorList>
            <person name="Osdaghi E."/>
            <person name="Portier P."/>
            <person name="Briand M."/>
            <person name="Jacques M.-A."/>
        </authorList>
    </citation>
    <scope>NUCLEOTIDE SEQUENCE [LARGE SCALE GENOMIC DNA]</scope>
    <source>
        <strain evidence="2 3">CFBP 7493</strain>
    </source>
</reference>
<gene>
    <name evidence="2" type="ORF">DZF96_00140</name>
</gene>